<reference evidence="3 4" key="1">
    <citation type="journal article" date="2021" name="bioRxiv">
        <title>Chromosome-scale and haplotype-resolved genome assembly of a tetraploid potato cultivar.</title>
        <authorList>
            <person name="Sun H."/>
            <person name="Jiao W.-B."/>
            <person name="Krause K."/>
            <person name="Campoy J.A."/>
            <person name="Goel M."/>
            <person name="Folz-Donahue K."/>
            <person name="Kukat C."/>
            <person name="Huettel B."/>
            <person name="Schneeberger K."/>
        </authorList>
    </citation>
    <scope>NUCLEOTIDE SEQUENCE [LARGE SCALE GENOMIC DNA]</scope>
    <source>
        <strain evidence="3">SolTubOtavaFocal</strain>
        <tissue evidence="3">Leaves</tissue>
    </source>
</reference>
<dbReference type="PANTHER" id="PTHR34427">
    <property type="entry name" value="DUF4283 DOMAIN PROTEIN"/>
    <property type="match status" value="1"/>
</dbReference>
<sequence length="640" mass="73212">MDNFIYFAVGFKSFDIERLLGTSGIWFEWTERSRKAVTRTTFNKGSMEWIVRVLKEASQTKGNSVRRWRKTDDIAEIFGARNYNKYGRYISLISVRGRRRSVLIIPELTCNSGWADIAEKVARFISAHKTTNNLEAYRTVDENIPYAEMVRSSKWENREGKGVNANAEVTMQKGVISIKEPICNHSEALKRSLVGKFNADATLTEVRKWSYNTWKQAYGLNVYEMGNNFFLFEFKSIQLAQQVMEGIWEWKKTPIKLIWWNPLVATVEERSTGKSTWVKILGLPLHLWSQNFFKAIGNLCGGWLETEEETTLRNHLKWARIRVCNDGNNIPKEVKVENGGVIFEMQIWAELPARAYVGDRGASNLFTQKVVDQDPLDKGMWTDMGQLKGTRPLSHALLCDSAESSGVRNRANVDGLSMLDPKVILGLTPKVTEASKAPFIKDAHAQHMTSLKGLEDIKVLAENFILAMKNWELSSKATYERREEGPSVEETSHTHAQLKNNDPHRQTQGESTNTTANQAESREAELQIQQIHQPEPVDMLNPIEPEVIETEASNWVNSHILELSNTYGVAFEGFESETLELLMRIDERKMEIDKTKQPKETTTPKSRGRGKNELKNLQFSLNKEVEGVRNRRRNLCLTFK</sequence>
<evidence type="ECO:0000256" key="1">
    <source>
        <dbReference type="SAM" id="MobiDB-lite"/>
    </source>
</evidence>
<feature type="domain" description="DUF4283" evidence="2">
    <location>
        <begin position="187"/>
        <end position="264"/>
    </location>
</feature>
<feature type="compositionally biased region" description="Basic and acidic residues" evidence="1">
    <location>
        <begin position="482"/>
        <end position="493"/>
    </location>
</feature>
<proteinExistence type="predicted"/>
<gene>
    <name evidence="3" type="ORF">KY290_004729</name>
</gene>
<organism evidence="3 4">
    <name type="scientific">Solanum tuberosum</name>
    <name type="common">Potato</name>
    <dbReference type="NCBI Taxonomy" id="4113"/>
    <lineage>
        <taxon>Eukaryota</taxon>
        <taxon>Viridiplantae</taxon>
        <taxon>Streptophyta</taxon>
        <taxon>Embryophyta</taxon>
        <taxon>Tracheophyta</taxon>
        <taxon>Spermatophyta</taxon>
        <taxon>Magnoliopsida</taxon>
        <taxon>eudicotyledons</taxon>
        <taxon>Gunneridae</taxon>
        <taxon>Pentapetalae</taxon>
        <taxon>asterids</taxon>
        <taxon>lamiids</taxon>
        <taxon>Solanales</taxon>
        <taxon>Solanaceae</taxon>
        <taxon>Solanoideae</taxon>
        <taxon>Solaneae</taxon>
        <taxon>Solanum</taxon>
    </lineage>
</organism>
<feature type="compositionally biased region" description="Polar residues" evidence="1">
    <location>
        <begin position="508"/>
        <end position="519"/>
    </location>
</feature>
<dbReference type="EMBL" id="JAIVGD010000002">
    <property type="protein sequence ID" value="KAH0778302.1"/>
    <property type="molecule type" value="Genomic_DNA"/>
</dbReference>
<name>A0ABQ7WC35_SOLTU</name>
<feature type="region of interest" description="Disordered" evidence="1">
    <location>
        <begin position="592"/>
        <end position="616"/>
    </location>
</feature>
<dbReference type="Proteomes" id="UP000826656">
    <property type="component" value="Unassembled WGS sequence"/>
</dbReference>
<dbReference type="InterPro" id="IPR025558">
    <property type="entry name" value="DUF4283"/>
</dbReference>
<feature type="region of interest" description="Disordered" evidence="1">
    <location>
        <begin position="482"/>
        <end position="526"/>
    </location>
</feature>
<accession>A0ABQ7WC35</accession>
<protein>
    <recommendedName>
        <fullName evidence="2">DUF4283 domain-containing protein</fullName>
    </recommendedName>
</protein>
<evidence type="ECO:0000313" key="4">
    <source>
        <dbReference type="Proteomes" id="UP000826656"/>
    </source>
</evidence>
<dbReference type="PANTHER" id="PTHR34427:SF10">
    <property type="entry name" value="DUF4283 DOMAIN-CONTAINING PROTEIN"/>
    <property type="match status" value="1"/>
</dbReference>
<comment type="caution">
    <text evidence="3">The sequence shown here is derived from an EMBL/GenBank/DDBJ whole genome shotgun (WGS) entry which is preliminary data.</text>
</comment>
<evidence type="ECO:0000259" key="2">
    <source>
        <dbReference type="Pfam" id="PF14111"/>
    </source>
</evidence>
<keyword evidence="4" id="KW-1185">Reference proteome</keyword>
<dbReference type="Pfam" id="PF14111">
    <property type="entry name" value="DUF4283"/>
    <property type="match status" value="1"/>
</dbReference>
<evidence type="ECO:0000313" key="3">
    <source>
        <dbReference type="EMBL" id="KAH0778302.1"/>
    </source>
</evidence>